<reference evidence="4 5" key="1">
    <citation type="submission" date="2020-04" db="EMBL/GenBank/DDBJ databases">
        <title>Complete genome of a Psychrophilic, Marine, Gas Vacuolate Bacterium Polaromonas vacuolata KCTC 22033T.</title>
        <authorList>
            <person name="Hwang K."/>
            <person name="Kim K.M."/>
        </authorList>
    </citation>
    <scope>NUCLEOTIDE SEQUENCE [LARGE SCALE GENOMIC DNA]</scope>
    <source>
        <strain evidence="4 5">KCTC 22033</strain>
    </source>
</reference>
<gene>
    <name evidence="4" type="primary">nlhH_3</name>
    <name evidence="4" type="ORF">HC248_03433</name>
</gene>
<dbReference type="Proteomes" id="UP000502041">
    <property type="component" value="Chromosome"/>
</dbReference>
<feature type="domain" description="BD-FAE-like" evidence="3">
    <location>
        <begin position="55"/>
        <end position="244"/>
    </location>
</feature>
<evidence type="ECO:0000256" key="2">
    <source>
        <dbReference type="SAM" id="SignalP"/>
    </source>
</evidence>
<dbReference type="GO" id="GO:0106435">
    <property type="term" value="F:carboxylesterase activity"/>
    <property type="evidence" value="ECO:0007669"/>
    <property type="project" value="UniProtKB-EC"/>
</dbReference>
<protein>
    <submittedName>
        <fullName evidence="4">Carboxylesterase NlhH</fullName>
        <ecNumber evidence="4">3.1.1.1</ecNumber>
    </submittedName>
</protein>
<dbReference type="InterPro" id="IPR049492">
    <property type="entry name" value="BD-FAE-like_dom"/>
</dbReference>
<dbReference type="AlphaFoldDB" id="A0A6H2HF58"/>
<proteinExistence type="predicted"/>
<organism evidence="4 5">
    <name type="scientific">Polaromonas vacuolata</name>
    <dbReference type="NCBI Taxonomy" id="37448"/>
    <lineage>
        <taxon>Bacteria</taxon>
        <taxon>Pseudomonadati</taxon>
        <taxon>Pseudomonadota</taxon>
        <taxon>Betaproteobacteria</taxon>
        <taxon>Burkholderiales</taxon>
        <taxon>Comamonadaceae</taxon>
        <taxon>Polaromonas</taxon>
    </lineage>
</organism>
<keyword evidence="5" id="KW-1185">Reference proteome</keyword>
<dbReference type="PANTHER" id="PTHR48081:SF9">
    <property type="entry name" value="CARBOXYLESTERASE"/>
    <property type="match status" value="1"/>
</dbReference>
<dbReference type="RefSeq" id="WP_168923501.1">
    <property type="nucleotide sequence ID" value="NZ_CP051461.1"/>
</dbReference>
<feature type="chain" id="PRO_5026008968" evidence="2">
    <location>
        <begin position="27"/>
        <end position="301"/>
    </location>
</feature>
<evidence type="ECO:0000313" key="4">
    <source>
        <dbReference type="EMBL" id="QJC58096.1"/>
    </source>
</evidence>
<dbReference type="KEGG" id="pvac:HC248_03433"/>
<dbReference type="EC" id="3.1.1.1" evidence="4"/>
<evidence type="ECO:0000259" key="3">
    <source>
        <dbReference type="Pfam" id="PF20434"/>
    </source>
</evidence>
<accession>A0A6H2HF58</accession>
<sequence>MNLIDSTLPRRSLLAMLPAVLSACSAVDLLNATVPDDTYLRVKGRAYGPDPRQRLDIYQPKNLSPANAKQTSMVVFFYGGSWSSGERADYRFVGEALASQGIVVVVADYRLSPQTLYPGFVEDCAHAVRWAFDHAADYGANPDRIFVMGHSAGAYNAAMLALDTRWLVEVGLIPTRLAGWIGLAGPYDFLPIGDSQTRVAFSWPDTAADTQPLMHAAQASPQSPPALLLAARLDNVVDPQRSTVALANMLKSRGVEVEVELFSGVSHVTLIASMAAVLRAQAPVLERVTSFVNAAASQSIS</sequence>
<name>A0A6H2HF58_9BURK</name>
<evidence type="ECO:0000313" key="5">
    <source>
        <dbReference type="Proteomes" id="UP000502041"/>
    </source>
</evidence>
<evidence type="ECO:0000256" key="1">
    <source>
        <dbReference type="ARBA" id="ARBA00022801"/>
    </source>
</evidence>
<dbReference type="InterPro" id="IPR050300">
    <property type="entry name" value="GDXG_lipolytic_enzyme"/>
</dbReference>
<dbReference type="Pfam" id="PF20434">
    <property type="entry name" value="BD-FAE"/>
    <property type="match status" value="1"/>
</dbReference>
<dbReference type="Gene3D" id="3.40.50.1820">
    <property type="entry name" value="alpha/beta hydrolase"/>
    <property type="match status" value="1"/>
</dbReference>
<keyword evidence="1 4" id="KW-0378">Hydrolase</keyword>
<dbReference type="InterPro" id="IPR029058">
    <property type="entry name" value="AB_hydrolase_fold"/>
</dbReference>
<keyword evidence="2" id="KW-0732">Signal</keyword>
<dbReference type="PANTHER" id="PTHR48081">
    <property type="entry name" value="AB HYDROLASE SUPERFAMILY PROTEIN C4A8.06C"/>
    <property type="match status" value="1"/>
</dbReference>
<dbReference type="EMBL" id="CP051461">
    <property type="protein sequence ID" value="QJC58096.1"/>
    <property type="molecule type" value="Genomic_DNA"/>
</dbReference>
<feature type="signal peptide" evidence="2">
    <location>
        <begin position="1"/>
        <end position="26"/>
    </location>
</feature>
<dbReference type="SUPFAM" id="SSF53474">
    <property type="entry name" value="alpha/beta-Hydrolases"/>
    <property type="match status" value="1"/>
</dbReference>